<feature type="transmembrane region" description="Helical" evidence="9">
    <location>
        <begin position="289"/>
        <end position="304"/>
    </location>
</feature>
<feature type="transmembrane region" description="Helical" evidence="9">
    <location>
        <begin position="485"/>
        <end position="502"/>
    </location>
</feature>
<feature type="transmembrane region" description="Helical" evidence="9">
    <location>
        <begin position="30"/>
        <end position="45"/>
    </location>
</feature>
<proteinExistence type="predicted"/>
<dbReference type="InterPro" id="IPR035681">
    <property type="entry name" value="ComA-like_MBL"/>
</dbReference>
<feature type="transmembrane region" description="Helical" evidence="9">
    <location>
        <begin position="334"/>
        <end position="351"/>
    </location>
</feature>
<feature type="chain" id="PRO_5045515987" evidence="10">
    <location>
        <begin position="21"/>
        <end position="865"/>
    </location>
</feature>
<feature type="transmembrane region" description="Helical" evidence="9">
    <location>
        <begin position="451"/>
        <end position="470"/>
    </location>
</feature>
<feature type="transmembrane region" description="Helical" evidence="9">
    <location>
        <begin position="357"/>
        <end position="375"/>
    </location>
</feature>
<dbReference type="SMART" id="SM00849">
    <property type="entry name" value="Lactamase_B"/>
    <property type="match status" value="1"/>
</dbReference>
<evidence type="ECO:0000256" key="1">
    <source>
        <dbReference type="ARBA" id="ARBA00004651"/>
    </source>
</evidence>
<evidence type="ECO:0000256" key="10">
    <source>
        <dbReference type="SAM" id="SignalP"/>
    </source>
</evidence>
<keyword evidence="2" id="KW-1003">Cell membrane</keyword>
<comment type="subcellular location">
    <subcellularLocation>
        <location evidence="1">Cell membrane</location>
        <topology evidence="1">Multi-pass membrane protein</topology>
    </subcellularLocation>
</comment>
<dbReference type="InterPro" id="IPR004477">
    <property type="entry name" value="ComEC_N"/>
</dbReference>
<dbReference type="Gene3D" id="3.60.15.10">
    <property type="entry name" value="Ribonuclease Z/Hydroxyacylglutathione hydrolase-like"/>
    <property type="match status" value="1"/>
</dbReference>
<dbReference type="NCBIfam" id="TIGR00361">
    <property type="entry name" value="ComEC_Rec2"/>
    <property type="match status" value="1"/>
</dbReference>
<gene>
    <name evidence="12" type="primary">comEC</name>
    <name evidence="12" type="ORF">PghCCS26_27070</name>
</gene>
<dbReference type="Pfam" id="PF00753">
    <property type="entry name" value="Lactamase_B"/>
    <property type="match status" value="1"/>
</dbReference>
<dbReference type="InterPro" id="IPR004797">
    <property type="entry name" value="Competence_ComEC/Rec2"/>
</dbReference>
<evidence type="ECO:0000256" key="9">
    <source>
        <dbReference type="SAM" id="Phobius"/>
    </source>
</evidence>
<evidence type="ECO:0000256" key="6">
    <source>
        <dbReference type="ARBA" id="ARBA00034221"/>
    </source>
</evidence>
<evidence type="ECO:0000256" key="8">
    <source>
        <dbReference type="ARBA" id="ARBA00048505"/>
    </source>
</evidence>
<keyword evidence="5 9" id="KW-0472">Membrane</keyword>
<feature type="domain" description="Metallo-beta-lactamase" evidence="11">
    <location>
        <begin position="585"/>
        <end position="792"/>
    </location>
</feature>
<feature type="signal peptide" evidence="10">
    <location>
        <begin position="1"/>
        <end position="20"/>
    </location>
</feature>
<evidence type="ECO:0000313" key="12">
    <source>
        <dbReference type="EMBL" id="GMK45579.1"/>
    </source>
</evidence>
<dbReference type="RefSeq" id="WP_317980254.1">
    <property type="nucleotide sequence ID" value="NZ_BTCL01000008.1"/>
</dbReference>
<accession>A0ABQ6NLC1</accession>
<comment type="catalytic activity">
    <reaction evidence="8">
        <text>3',5'-cyclic UMP + H2O = UMP + H(+)</text>
        <dbReference type="Rhea" id="RHEA:70575"/>
        <dbReference type="ChEBI" id="CHEBI:15377"/>
        <dbReference type="ChEBI" id="CHEBI:15378"/>
        <dbReference type="ChEBI" id="CHEBI:57865"/>
        <dbReference type="ChEBI" id="CHEBI:184387"/>
    </reaction>
    <physiologicalReaction direction="left-to-right" evidence="8">
        <dbReference type="Rhea" id="RHEA:70576"/>
    </physiologicalReaction>
</comment>
<evidence type="ECO:0000256" key="4">
    <source>
        <dbReference type="ARBA" id="ARBA00022989"/>
    </source>
</evidence>
<feature type="transmembrane region" description="Helical" evidence="9">
    <location>
        <begin position="421"/>
        <end position="444"/>
    </location>
</feature>
<evidence type="ECO:0000313" key="13">
    <source>
        <dbReference type="Proteomes" id="UP001285921"/>
    </source>
</evidence>
<keyword evidence="4 9" id="KW-1133">Transmembrane helix</keyword>
<sequence length="865" mass="94627">MNRRPLVWFAVFWIAGSSMAAHLSVGGAALAISSAAALLLALVLVGQSTRRLAVVCLIGCMLAAGERLWADARNGSALDLPGASYEAEVTGTIVSAVEVDGDRAMFRVTADAVRVGGEAAPRKVRERLLVQVRLAEQPHQELAAAWHRGDSVRLAGELARPAGVSNSGGFDYRRYLESSQHVHWLLKVKGIGAVQAAPGPGWTAAAVLGRVDAARDWLGARMDRLYPADQSGYMKGLVLGIREDLDPEQFQQFSRLGLTHILAISGLHVAVFVYALGAVLRLLRLTRERLLLTLIAAVPFYVLLSGSSPSVVRAGLMTMLALLAARMDKLKDGLHLLAAAAVAMLIWNPSFIQDVGFQLSFAVTAGLILFVPPVRRAMPNWRKGKSLLDLLAVTVVAQAVSFPLTVYYFNQFHLLSIPANLILVPFISFIVMPIGAVALVFGLLWPLGGQLLAAVSVYANDWTFLLVSWLGEVDAVRTIWATPPLWWIAAWYLALAVLCRLLPAAPAAVPKETDETMPLHEASAGMERDAAPIWELLEERKLPIWRRRSTGLSLAMFTGAALLFYAYFPDMLKRTADVDVLDVGQGDAIFIRTPQGKRILIDGGGTLSFRKPGEEWKQRSDPFEVGSKVVVPLLMKRGVHSLDLLVISHLDSDHIRGLQAVLDAIPVRAIAWNGSLKHAEDAEGIMRTALRKGIPLYRAEIGKEWKVDADTELTVLWPPAAGEGIPVIEDQNDDSVVLWMRIYQSTFLLSGDISSTAESAILSRMRDQNTTLSSTTSSKKLSRIDVLKIAHHGSKYSTSEEWLRYWKPLQAAISVGATNTYGHPHPDVLKRLEEHGVTALRTDQNGEIRYRVGLSGIYEQTIRKN</sequence>
<evidence type="ECO:0000256" key="7">
    <source>
        <dbReference type="ARBA" id="ARBA00034301"/>
    </source>
</evidence>
<dbReference type="PANTHER" id="PTHR30619:SF1">
    <property type="entry name" value="RECOMBINATION PROTEIN 2"/>
    <property type="match status" value="1"/>
</dbReference>
<keyword evidence="3 9" id="KW-0812">Transmembrane</keyword>
<dbReference type="PANTHER" id="PTHR30619">
    <property type="entry name" value="DNA INTERNALIZATION/COMPETENCE PROTEIN COMEC/REC2"/>
    <property type="match status" value="1"/>
</dbReference>
<name>A0ABQ6NLC1_9BACL</name>
<dbReference type="EMBL" id="BTCL01000008">
    <property type="protein sequence ID" value="GMK45579.1"/>
    <property type="molecule type" value="Genomic_DNA"/>
</dbReference>
<comment type="caution">
    <text evidence="12">The sequence shown here is derived from an EMBL/GenBank/DDBJ whole genome shotgun (WGS) entry which is preliminary data.</text>
</comment>
<evidence type="ECO:0000256" key="2">
    <source>
        <dbReference type="ARBA" id="ARBA00022475"/>
    </source>
</evidence>
<dbReference type="InterPro" id="IPR001279">
    <property type="entry name" value="Metallo-B-lactamas"/>
</dbReference>
<protein>
    <submittedName>
        <fullName evidence="12">ComE operon protein 3</fullName>
    </submittedName>
</protein>
<organism evidence="12 13">
    <name type="scientific">Paenibacillus glycanilyticus</name>
    <dbReference type="NCBI Taxonomy" id="126569"/>
    <lineage>
        <taxon>Bacteria</taxon>
        <taxon>Bacillati</taxon>
        <taxon>Bacillota</taxon>
        <taxon>Bacilli</taxon>
        <taxon>Bacillales</taxon>
        <taxon>Paenibacillaceae</taxon>
        <taxon>Paenibacillus</taxon>
    </lineage>
</organism>
<dbReference type="SUPFAM" id="SSF56281">
    <property type="entry name" value="Metallo-hydrolase/oxidoreductase"/>
    <property type="match status" value="1"/>
</dbReference>
<dbReference type="Pfam" id="PF13567">
    <property type="entry name" value="DUF4131"/>
    <property type="match status" value="1"/>
</dbReference>
<keyword evidence="10" id="KW-0732">Signal</keyword>
<dbReference type="InterPro" id="IPR052159">
    <property type="entry name" value="Competence_DNA_uptake"/>
</dbReference>
<dbReference type="Proteomes" id="UP001285921">
    <property type="component" value="Unassembled WGS sequence"/>
</dbReference>
<reference evidence="12 13" key="1">
    <citation type="submission" date="2023-05" db="EMBL/GenBank/DDBJ databases">
        <title>Draft genome of Paenibacillus sp. CCS26.</title>
        <authorList>
            <person name="Akita H."/>
            <person name="Shinto Y."/>
            <person name="Kimura Z."/>
        </authorList>
    </citation>
    <scope>NUCLEOTIDE SEQUENCE [LARGE SCALE GENOMIC DNA]</scope>
    <source>
        <strain evidence="12 13">CCS26</strain>
    </source>
</reference>
<dbReference type="InterPro" id="IPR036866">
    <property type="entry name" value="RibonucZ/Hydroxyglut_hydro"/>
</dbReference>
<evidence type="ECO:0000256" key="3">
    <source>
        <dbReference type="ARBA" id="ARBA00022692"/>
    </source>
</evidence>
<comment type="function">
    <text evidence="7">Counteracts the endogenous Pycsar antiviral defense system. Phosphodiesterase that enables metal-dependent hydrolysis of host cyclic nucleotide Pycsar defense signals such as cCMP and cUMP.</text>
</comment>
<dbReference type="InterPro" id="IPR025405">
    <property type="entry name" value="DUF4131"/>
</dbReference>
<dbReference type="NCBIfam" id="TIGR00360">
    <property type="entry name" value="ComEC_N-term"/>
    <property type="match status" value="1"/>
</dbReference>
<feature type="transmembrane region" description="Helical" evidence="9">
    <location>
        <begin position="550"/>
        <end position="568"/>
    </location>
</feature>
<keyword evidence="13" id="KW-1185">Reference proteome</keyword>
<feature type="transmembrane region" description="Helical" evidence="9">
    <location>
        <begin position="387"/>
        <end position="409"/>
    </location>
</feature>
<dbReference type="CDD" id="cd07731">
    <property type="entry name" value="ComA-like_MBL-fold"/>
    <property type="match status" value="1"/>
</dbReference>
<evidence type="ECO:0000256" key="5">
    <source>
        <dbReference type="ARBA" id="ARBA00023136"/>
    </source>
</evidence>
<comment type="catalytic activity">
    <reaction evidence="6">
        <text>3',5'-cyclic CMP + H2O = CMP + H(+)</text>
        <dbReference type="Rhea" id="RHEA:72675"/>
        <dbReference type="ChEBI" id="CHEBI:15377"/>
        <dbReference type="ChEBI" id="CHEBI:15378"/>
        <dbReference type="ChEBI" id="CHEBI:58003"/>
        <dbReference type="ChEBI" id="CHEBI:60377"/>
    </reaction>
    <physiologicalReaction direction="left-to-right" evidence="6">
        <dbReference type="Rhea" id="RHEA:72676"/>
    </physiologicalReaction>
</comment>
<feature type="transmembrane region" description="Helical" evidence="9">
    <location>
        <begin position="257"/>
        <end position="277"/>
    </location>
</feature>
<dbReference type="Pfam" id="PF03772">
    <property type="entry name" value="Competence"/>
    <property type="match status" value="1"/>
</dbReference>
<evidence type="ECO:0000259" key="11">
    <source>
        <dbReference type="SMART" id="SM00849"/>
    </source>
</evidence>